<dbReference type="Gene3D" id="3.40.50.150">
    <property type="entry name" value="Vaccinia Virus protein VP39"/>
    <property type="match status" value="1"/>
</dbReference>
<dbReference type="EC" id="2.1.1.222" evidence="3"/>
<proteinExistence type="predicted"/>
<dbReference type="RefSeq" id="WP_380648092.1">
    <property type="nucleotide sequence ID" value="NZ_JBHSJB010000031.1"/>
</dbReference>
<evidence type="ECO:0000256" key="1">
    <source>
        <dbReference type="SAM" id="MobiDB-lite"/>
    </source>
</evidence>
<dbReference type="GO" id="GO:0061542">
    <property type="term" value="F:3-demethylubiquinol 3-O-methyltransferase activity"/>
    <property type="evidence" value="ECO:0007669"/>
    <property type="project" value="UniProtKB-EC"/>
</dbReference>
<feature type="domain" description="Methyltransferase type 12" evidence="2">
    <location>
        <begin position="133"/>
        <end position="228"/>
    </location>
</feature>
<dbReference type="SUPFAM" id="SSF53335">
    <property type="entry name" value="S-adenosyl-L-methionine-dependent methyltransferases"/>
    <property type="match status" value="1"/>
</dbReference>
<dbReference type="EC" id="2.1.1.64" evidence="3"/>
<evidence type="ECO:0000313" key="3">
    <source>
        <dbReference type="EMBL" id="MFC5058351.1"/>
    </source>
</evidence>
<organism evidence="3 4">
    <name type="scientific">Saccharothrix xinjiangensis</name>
    <dbReference type="NCBI Taxonomy" id="204798"/>
    <lineage>
        <taxon>Bacteria</taxon>
        <taxon>Bacillati</taxon>
        <taxon>Actinomycetota</taxon>
        <taxon>Actinomycetes</taxon>
        <taxon>Pseudonocardiales</taxon>
        <taxon>Pseudonocardiaceae</taxon>
        <taxon>Saccharothrix</taxon>
    </lineage>
</organism>
<feature type="compositionally biased region" description="Basic residues" evidence="1">
    <location>
        <begin position="101"/>
        <end position="110"/>
    </location>
</feature>
<gene>
    <name evidence="3" type="ORF">ACFPFM_31955</name>
</gene>
<dbReference type="GO" id="GO:0032259">
    <property type="term" value="P:methylation"/>
    <property type="evidence" value="ECO:0007669"/>
    <property type="project" value="UniProtKB-KW"/>
</dbReference>
<evidence type="ECO:0000259" key="2">
    <source>
        <dbReference type="Pfam" id="PF08242"/>
    </source>
</evidence>
<keyword evidence="3" id="KW-0808">Transferase</keyword>
<feature type="compositionally biased region" description="Low complexity" evidence="1">
    <location>
        <begin position="83"/>
        <end position="100"/>
    </location>
</feature>
<comment type="caution">
    <text evidence="3">The sequence shown here is derived from an EMBL/GenBank/DDBJ whole genome shotgun (WGS) entry which is preliminary data.</text>
</comment>
<dbReference type="Proteomes" id="UP001595833">
    <property type="component" value="Unassembled WGS sequence"/>
</dbReference>
<accession>A0ABV9Y703</accession>
<sequence>MNSATTSGKQGGSWRCCASGSARTSRCGISSKRPPRAAWRCCSPVEALSRRDDCRRARWFRRAHRRTRRRTGVMSGRPRTGMRAPPATTPSTPRAGSTTTRWRRSPKRTWRSGSTRRCSGWHPCPTAGSWTWGCGTGMILFRLAHSSERYVGADFSAEVVDRVRRRVDSSPEWTGVEVVHCAAPDVADVVEGPFDLVVINSVIQCFPSTDYLADVLNSAASLIAPGGSIFLGDIRNGDLAGAFHAELVVDERGSGMDVEEFAHRVEQSIAADDQLQLGPSRTLLGGVDLRFCGWCCGLDRLSAGVAGAGPGGE</sequence>
<feature type="region of interest" description="Disordered" evidence="1">
    <location>
        <begin position="1"/>
        <end position="33"/>
    </location>
</feature>
<protein>
    <submittedName>
        <fullName evidence="3">Class I SAM-dependent methyltransferase</fullName>
        <ecNumber evidence="3">2.1.1.222</ecNumber>
        <ecNumber evidence="3">2.1.1.64</ecNumber>
    </submittedName>
</protein>
<evidence type="ECO:0000313" key="4">
    <source>
        <dbReference type="Proteomes" id="UP001595833"/>
    </source>
</evidence>
<dbReference type="CDD" id="cd02440">
    <property type="entry name" value="AdoMet_MTases"/>
    <property type="match status" value="1"/>
</dbReference>
<dbReference type="InterPro" id="IPR029063">
    <property type="entry name" value="SAM-dependent_MTases_sf"/>
</dbReference>
<keyword evidence="3" id="KW-0489">Methyltransferase</keyword>
<dbReference type="EMBL" id="JBHSJB010000031">
    <property type="protein sequence ID" value="MFC5058351.1"/>
    <property type="molecule type" value="Genomic_DNA"/>
</dbReference>
<feature type="region of interest" description="Disordered" evidence="1">
    <location>
        <begin position="67"/>
        <end position="114"/>
    </location>
</feature>
<dbReference type="Pfam" id="PF08242">
    <property type="entry name" value="Methyltransf_12"/>
    <property type="match status" value="1"/>
</dbReference>
<dbReference type="GO" id="GO:0102208">
    <property type="term" value="F:2-polyprenyl-6-hydroxyphenol methylase activity"/>
    <property type="evidence" value="ECO:0007669"/>
    <property type="project" value="UniProtKB-EC"/>
</dbReference>
<dbReference type="InterPro" id="IPR013217">
    <property type="entry name" value="Methyltransf_12"/>
</dbReference>
<name>A0ABV9Y703_9PSEU</name>
<keyword evidence="4" id="KW-1185">Reference proteome</keyword>
<reference evidence="4" key="1">
    <citation type="journal article" date="2019" name="Int. J. Syst. Evol. Microbiol.">
        <title>The Global Catalogue of Microorganisms (GCM) 10K type strain sequencing project: providing services to taxonomists for standard genome sequencing and annotation.</title>
        <authorList>
            <consortium name="The Broad Institute Genomics Platform"/>
            <consortium name="The Broad Institute Genome Sequencing Center for Infectious Disease"/>
            <person name="Wu L."/>
            <person name="Ma J."/>
        </authorList>
    </citation>
    <scope>NUCLEOTIDE SEQUENCE [LARGE SCALE GENOMIC DNA]</scope>
    <source>
        <strain evidence="4">KCTC 12848</strain>
    </source>
</reference>